<organism evidence="6 7">
    <name type="scientific">Fraxinus pennsylvanica</name>
    <dbReference type="NCBI Taxonomy" id="56036"/>
    <lineage>
        <taxon>Eukaryota</taxon>
        <taxon>Viridiplantae</taxon>
        <taxon>Streptophyta</taxon>
        <taxon>Embryophyta</taxon>
        <taxon>Tracheophyta</taxon>
        <taxon>Spermatophyta</taxon>
        <taxon>Magnoliopsida</taxon>
        <taxon>eudicotyledons</taxon>
        <taxon>Gunneridae</taxon>
        <taxon>Pentapetalae</taxon>
        <taxon>asterids</taxon>
        <taxon>lamiids</taxon>
        <taxon>Lamiales</taxon>
        <taxon>Oleaceae</taxon>
        <taxon>Oleeae</taxon>
        <taxon>Fraxinus</taxon>
    </lineage>
</organism>
<dbReference type="SUPFAM" id="SSF53335">
    <property type="entry name" value="S-adenosyl-L-methionine-dependent methyltransferases"/>
    <property type="match status" value="1"/>
</dbReference>
<dbReference type="PANTHER" id="PTHR31009">
    <property type="entry name" value="S-ADENOSYL-L-METHIONINE:CARBOXYL METHYLTRANSFERASE FAMILY PROTEIN"/>
    <property type="match status" value="1"/>
</dbReference>
<dbReference type="InterPro" id="IPR005299">
    <property type="entry name" value="MeTrfase_7"/>
</dbReference>
<evidence type="ECO:0000256" key="3">
    <source>
        <dbReference type="ARBA" id="ARBA00022679"/>
    </source>
</evidence>
<dbReference type="Gene3D" id="3.40.50.150">
    <property type="entry name" value="Vaccinia Virus protein VP39"/>
    <property type="match status" value="1"/>
</dbReference>
<keyword evidence="2" id="KW-0489">Methyltransferase</keyword>
<reference evidence="6" key="1">
    <citation type="submission" date="2023-05" db="EMBL/GenBank/DDBJ databases">
        <authorList>
            <person name="Huff M."/>
        </authorList>
    </citation>
    <scope>NUCLEOTIDE SEQUENCE</scope>
</reference>
<dbReference type="AlphaFoldDB" id="A0AAD2DGI7"/>
<dbReference type="GO" id="GO:0032259">
    <property type="term" value="P:methylation"/>
    <property type="evidence" value="ECO:0007669"/>
    <property type="project" value="UniProtKB-KW"/>
</dbReference>
<proteinExistence type="inferred from homology"/>
<sequence length="343" mass="38500">MTGGNGLKSYTKNSSYQRGVIDAAKSHIQGAIAKKLQPENLETFSVADLGCSVGPNTFFAVQNILESVKLKYKTHEPNSKIPEFQVFFNDHSMNDFNTLFKCLPPNREYYASGVPGSFYSRLFLRGSLHFVHSSYSLHWLSQVPKEVTNRKSLAWNNGRIYHIHAREEVTKAYSMQHAMDMTNFLSARAEEVVPGGLVAIVVPARPNGTPHAQVIFNMMFDLLGSSLMELSKKGLIDEERVDSFNIPAYCTCPQELEAVIQKNGCFSIERMKSLSTVIAPDTRHRPQDVSLSIRAITEELIREQFGAEILDELFHLFTNKVGEAHQDIASGIALNLFLLLKRN</sequence>
<evidence type="ECO:0000313" key="6">
    <source>
        <dbReference type="EMBL" id="CAI9753597.1"/>
    </source>
</evidence>
<keyword evidence="5" id="KW-0460">Magnesium</keyword>
<keyword evidence="7" id="KW-1185">Reference proteome</keyword>
<dbReference type="Gene3D" id="1.10.1200.270">
    <property type="entry name" value="Methyltransferase, alpha-helical capping domain"/>
    <property type="match status" value="1"/>
</dbReference>
<evidence type="ECO:0000313" key="7">
    <source>
        <dbReference type="Proteomes" id="UP000834106"/>
    </source>
</evidence>
<keyword evidence="4" id="KW-0479">Metal-binding</keyword>
<keyword evidence="3" id="KW-0808">Transferase</keyword>
<gene>
    <name evidence="6" type="ORF">FPE_LOCUS1028</name>
</gene>
<comment type="similarity">
    <text evidence="1">Belongs to the methyltransferase superfamily. Type-7 methyltransferase family.</text>
</comment>
<dbReference type="InterPro" id="IPR042086">
    <property type="entry name" value="MeTrfase_capping"/>
</dbReference>
<evidence type="ECO:0008006" key="8">
    <source>
        <dbReference type="Google" id="ProtNLM"/>
    </source>
</evidence>
<accession>A0AAD2DGI7</accession>
<dbReference type="GO" id="GO:0046872">
    <property type="term" value="F:metal ion binding"/>
    <property type="evidence" value="ECO:0007669"/>
    <property type="project" value="UniProtKB-KW"/>
</dbReference>
<name>A0AAD2DGI7_9LAMI</name>
<evidence type="ECO:0000256" key="4">
    <source>
        <dbReference type="ARBA" id="ARBA00022723"/>
    </source>
</evidence>
<evidence type="ECO:0000256" key="1">
    <source>
        <dbReference type="ARBA" id="ARBA00007967"/>
    </source>
</evidence>
<protein>
    <recommendedName>
        <fullName evidence="8">S-adenosylmethionine-dependent methyltransferase</fullName>
    </recommendedName>
</protein>
<dbReference type="GO" id="GO:0008168">
    <property type="term" value="F:methyltransferase activity"/>
    <property type="evidence" value="ECO:0007669"/>
    <property type="project" value="UniProtKB-KW"/>
</dbReference>
<dbReference type="InterPro" id="IPR029063">
    <property type="entry name" value="SAM-dependent_MTases_sf"/>
</dbReference>
<evidence type="ECO:0000256" key="5">
    <source>
        <dbReference type="ARBA" id="ARBA00022842"/>
    </source>
</evidence>
<dbReference type="Pfam" id="PF03492">
    <property type="entry name" value="Methyltransf_7"/>
    <property type="match status" value="1"/>
</dbReference>
<evidence type="ECO:0000256" key="2">
    <source>
        <dbReference type="ARBA" id="ARBA00022603"/>
    </source>
</evidence>
<dbReference type="Proteomes" id="UP000834106">
    <property type="component" value="Chromosome 1"/>
</dbReference>
<dbReference type="EMBL" id="OU503036">
    <property type="protein sequence ID" value="CAI9753597.1"/>
    <property type="molecule type" value="Genomic_DNA"/>
</dbReference>